<dbReference type="SUPFAM" id="SSF64288">
    <property type="entry name" value="Chorismate lyase-like"/>
    <property type="match status" value="1"/>
</dbReference>
<proteinExistence type="predicted"/>
<dbReference type="RefSeq" id="WP_339394508.1">
    <property type="nucleotide sequence ID" value="NZ_JBBFGL010000001.1"/>
</dbReference>
<feature type="domain" description="UbiC transcription regulator-associated" evidence="1">
    <location>
        <begin position="14"/>
        <end position="96"/>
    </location>
</feature>
<organism evidence="2 3">
    <name type="scientific">Faecalibacterium wellingii</name>
    <dbReference type="NCBI Taxonomy" id="2929491"/>
    <lineage>
        <taxon>Bacteria</taxon>
        <taxon>Bacillati</taxon>
        <taxon>Bacillota</taxon>
        <taxon>Clostridia</taxon>
        <taxon>Eubacteriales</taxon>
        <taxon>Oscillospiraceae</taxon>
        <taxon>Faecalibacterium</taxon>
    </lineage>
</organism>
<evidence type="ECO:0000313" key="3">
    <source>
        <dbReference type="Proteomes" id="UP001373196"/>
    </source>
</evidence>
<evidence type="ECO:0000259" key="1">
    <source>
        <dbReference type="Pfam" id="PF07702"/>
    </source>
</evidence>
<dbReference type="Pfam" id="PF07702">
    <property type="entry name" value="UTRA"/>
    <property type="match status" value="1"/>
</dbReference>
<dbReference type="AlphaFoldDB" id="A0AB35Y5U8"/>
<protein>
    <submittedName>
        <fullName evidence="2">UTRA domain-containing protein</fullName>
    </submittedName>
</protein>
<gene>
    <name evidence="2" type="ORF">WF834_00745</name>
</gene>
<dbReference type="InterPro" id="IPR011663">
    <property type="entry name" value="UTRA"/>
</dbReference>
<dbReference type="EMBL" id="JBBFGL010000001">
    <property type="protein sequence ID" value="MEJ5194714.1"/>
    <property type="molecule type" value="Genomic_DNA"/>
</dbReference>
<accession>A0AB35Y5U8</accession>
<comment type="caution">
    <text evidence="2">The sequence shown here is derived from an EMBL/GenBank/DDBJ whole genome shotgun (WGS) entry which is preliminary data.</text>
</comment>
<dbReference type="Gene3D" id="3.40.1410.10">
    <property type="entry name" value="Chorismate lyase-like"/>
    <property type="match status" value="1"/>
</dbReference>
<evidence type="ECO:0000313" key="2">
    <source>
        <dbReference type="EMBL" id="MEJ5194714.1"/>
    </source>
</evidence>
<name>A0AB35Y5U8_9FIRM</name>
<sequence>MGVPPHPYRAVEISQVETGWMPCALFPELNREVLEDSIQSYALRQKYRIAYFITNYHAAALDAEHAELLHCKKGMPVMDITSRGVLRDGRIFVYSRIKAVQYECTYVSPFNKDVFLSRRKIITEDA</sequence>
<dbReference type="GO" id="GO:0003677">
    <property type="term" value="F:DNA binding"/>
    <property type="evidence" value="ECO:0007669"/>
    <property type="project" value="InterPro"/>
</dbReference>
<dbReference type="Proteomes" id="UP001373196">
    <property type="component" value="Unassembled WGS sequence"/>
</dbReference>
<dbReference type="GO" id="GO:0006355">
    <property type="term" value="P:regulation of DNA-templated transcription"/>
    <property type="evidence" value="ECO:0007669"/>
    <property type="project" value="InterPro"/>
</dbReference>
<reference evidence="2" key="1">
    <citation type="submission" date="2024-03" db="EMBL/GenBank/DDBJ databases">
        <authorList>
            <person name="Plomp N."/>
            <person name="Harmsen H.J."/>
        </authorList>
    </citation>
    <scope>NUCLEOTIDE SEQUENCE</scope>
    <source>
        <strain evidence="2">HTF-128</strain>
    </source>
</reference>
<dbReference type="InterPro" id="IPR028978">
    <property type="entry name" value="Chorismate_lyase_/UTRA_dom_sf"/>
</dbReference>